<comment type="caution">
    <text evidence="4">The sequence shown here is derived from an EMBL/GenBank/DDBJ whole genome shotgun (WGS) entry which is preliminary data.</text>
</comment>
<dbReference type="PANTHER" id="PTHR34216:SF13">
    <property type="entry name" value="XYLANASE_CHITIN DEACETYLASE"/>
    <property type="match status" value="1"/>
</dbReference>
<protein>
    <submittedName>
        <fullName evidence="4">Polysaccharide deacetylase family protein</fullName>
    </submittedName>
</protein>
<evidence type="ECO:0000256" key="2">
    <source>
        <dbReference type="SAM" id="SignalP"/>
    </source>
</evidence>
<dbReference type="EMBL" id="JAFNAA010000021">
    <property type="protein sequence ID" value="MBO1109554.1"/>
    <property type="molecule type" value="Genomic_DNA"/>
</dbReference>
<organism evidence="4 5">
    <name type="scientific">Plesiomonas shigelloides</name>
    <name type="common">Aeromonas shigelloides</name>
    <dbReference type="NCBI Taxonomy" id="703"/>
    <lineage>
        <taxon>Bacteria</taxon>
        <taxon>Pseudomonadati</taxon>
        <taxon>Pseudomonadota</taxon>
        <taxon>Gammaproteobacteria</taxon>
        <taxon>Enterobacterales</taxon>
        <taxon>Enterobacteriaceae</taxon>
        <taxon>Plesiomonas</taxon>
    </lineage>
</organism>
<evidence type="ECO:0000313" key="4">
    <source>
        <dbReference type="EMBL" id="MBO1109554.1"/>
    </source>
</evidence>
<dbReference type="Pfam" id="PF01522">
    <property type="entry name" value="Polysacc_deac_1"/>
    <property type="match status" value="1"/>
</dbReference>
<reference evidence="4" key="1">
    <citation type="submission" date="2021-03" db="EMBL/GenBank/DDBJ databases">
        <title>Plesiomonas shigelloides zfcc0051, isolated from zebrafish feces.</title>
        <authorList>
            <person name="Vanderhoek Z."/>
            <person name="Gaulke C."/>
        </authorList>
    </citation>
    <scope>NUCLEOTIDE SEQUENCE</scope>
    <source>
        <strain evidence="4">Zfcc0051</strain>
    </source>
</reference>
<feature type="domain" description="NodB homology" evidence="3">
    <location>
        <begin position="236"/>
        <end position="413"/>
    </location>
</feature>
<evidence type="ECO:0000313" key="5">
    <source>
        <dbReference type="Proteomes" id="UP000664658"/>
    </source>
</evidence>
<feature type="signal peptide" evidence="2">
    <location>
        <begin position="1"/>
        <end position="18"/>
    </location>
</feature>
<dbReference type="PROSITE" id="PS51677">
    <property type="entry name" value="NODB"/>
    <property type="match status" value="1"/>
</dbReference>
<dbReference type="AlphaFoldDB" id="A0A8I2B329"/>
<dbReference type="InterPro" id="IPR051398">
    <property type="entry name" value="Polysacch_Deacetylase"/>
</dbReference>
<proteinExistence type="predicted"/>
<evidence type="ECO:0000256" key="1">
    <source>
        <dbReference type="ARBA" id="ARBA00022729"/>
    </source>
</evidence>
<dbReference type="InterPro" id="IPR002509">
    <property type="entry name" value="NODB_dom"/>
</dbReference>
<name>A0A8I2B329_PLESH</name>
<dbReference type="RefSeq" id="WP_207542620.1">
    <property type="nucleotide sequence ID" value="NZ_JAFNAA010000021.1"/>
</dbReference>
<dbReference type="SUPFAM" id="SSF88713">
    <property type="entry name" value="Glycoside hydrolase/deacetylase"/>
    <property type="match status" value="1"/>
</dbReference>
<accession>A0A8I2B329</accession>
<dbReference type="Proteomes" id="UP000664658">
    <property type="component" value="Unassembled WGS sequence"/>
</dbReference>
<feature type="chain" id="PRO_5034410391" evidence="2">
    <location>
        <begin position="19"/>
        <end position="413"/>
    </location>
</feature>
<dbReference type="GO" id="GO:0005975">
    <property type="term" value="P:carbohydrate metabolic process"/>
    <property type="evidence" value="ECO:0007669"/>
    <property type="project" value="InterPro"/>
</dbReference>
<sequence>MKNFALIILSFCTLPVVAADSPFIGETNKETYVYNNMQDQHIEAIIAKDTKIEVLKRYPHGNKVQFGNEFGFIKNSDVTYYSDIDYKIKVKTGLDDILNINDMKYVVVQDDTPIFEQPTDDANILGTIKGGIRYPSRSILLPYLSFDESWRAVKVAGLYGYVKYGKTLQPDFGVPVITYHHILKDAENKYFKHTSTTTSDTVFHRQMKYLHDNNYTTISAQQLYSYLTMKSNIPAKSVLLTFDDGLQSVYRYAYPVLKAYKQKATVFVISSRVKKSPGPWDPNSLEFMSSSELSNSRDVFDIESHSHFLHRYDDNNDEPIIYKRNYHNIFKDIIVSRIRLKRYNNINYFAYPFGAYTKTAVSALRNAGIKMAFTTIDGKVKPTDNLLLLKRLYVLRTDPEHAFAQKIENIPTH</sequence>
<dbReference type="InterPro" id="IPR011330">
    <property type="entry name" value="Glyco_hydro/deAcase_b/a-brl"/>
</dbReference>
<dbReference type="PANTHER" id="PTHR34216">
    <property type="match status" value="1"/>
</dbReference>
<gene>
    <name evidence="4" type="ORF">J2R62_15315</name>
</gene>
<dbReference type="Gene3D" id="3.20.20.370">
    <property type="entry name" value="Glycoside hydrolase/deacetylase"/>
    <property type="match status" value="1"/>
</dbReference>
<keyword evidence="1 2" id="KW-0732">Signal</keyword>
<dbReference type="GO" id="GO:0016810">
    <property type="term" value="F:hydrolase activity, acting on carbon-nitrogen (but not peptide) bonds"/>
    <property type="evidence" value="ECO:0007669"/>
    <property type="project" value="InterPro"/>
</dbReference>
<evidence type="ECO:0000259" key="3">
    <source>
        <dbReference type="PROSITE" id="PS51677"/>
    </source>
</evidence>